<dbReference type="GO" id="GO:0005960">
    <property type="term" value="C:glycine cleavage complex"/>
    <property type="evidence" value="ECO:0007669"/>
    <property type="project" value="InterPro"/>
</dbReference>
<evidence type="ECO:0000256" key="6">
    <source>
        <dbReference type="ARBA" id="ARBA00047665"/>
    </source>
</evidence>
<dbReference type="Pfam" id="PF01571">
    <property type="entry name" value="GCV_T"/>
    <property type="match status" value="1"/>
</dbReference>
<proteinExistence type="inferred from homology"/>
<comment type="caution">
    <text evidence="11">The sequence shown here is derived from an EMBL/GenBank/DDBJ whole genome shotgun (WGS) entry which is preliminary data.</text>
</comment>
<evidence type="ECO:0000256" key="4">
    <source>
        <dbReference type="ARBA" id="ARBA00022679"/>
    </source>
</evidence>
<dbReference type="InterPro" id="IPR006223">
    <property type="entry name" value="GcvT"/>
</dbReference>
<dbReference type="SUPFAM" id="SSF101790">
    <property type="entry name" value="Aminomethyltransferase beta-barrel domain"/>
    <property type="match status" value="1"/>
</dbReference>
<dbReference type="FunFam" id="3.30.70.1400:FF:000001">
    <property type="entry name" value="Aminomethyltransferase"/>
    <property type="match status" value="1"/>
</dbReference>
<dbReference type="InterPro" id="IPR022903">
    <property type="entry name" value="GcvT_bac"/>
</dbReference>
<dbReference type="InterPro" id="IPR029043">
    <property type="entry name" value="GcvT/YgfZ_C"/>
</dbReference>
<dbReference type="InterPro" id="IPR028896">
    <property type="entry name" value="GcvT/YgfZ/DmdA"/>
</dbReference>
<evidence type="ECO:0000256" key="5">
    <source>
        <dbReference type="ARBA" id="ARBA00031395"/>
    </source>
</evidence>
<comment type="function">
    <text evidence="7">The glycine cleavage system catalyzes the degradation of glycine.</text>
</comment>
<dbReference type="NCBIfam" id="TIGR00528">
    <property type="entry name" value="gcvT"/>
    <property type="match status" value="1"/>
</dbReference>
<keyword evidence="4 7" id="KW-0808">Transferase</keyword>
<sequence>MKYEKREEREMRKTPLYEKHVALGGRVVDFFGWALPVQYSGIVEEHLATRKAAGLFDVSHMGEITVEGKDALKFINYLVTNDVTKLVPGKVMYSPMCYEHGGVVDDLLIYMYDENRFLLVVNAANKDKDYQWIVDKSKKFDVKAEDVSDSYAQIAIQGPKAEGILQKLTDVALDEMKFYTFKDRVSVGGVDLLLSRTGYTGEDGFELYLLPGDAGHIWDELLKAGKEEGLVPAGLGARDTLRFEACLPLYGQELSEDITPLEAGLGFFVKLSKEDFIGRASLLEQKEKGLKRKIAGLEMVEKGVPRHGYEVKSQGKSVGVITSGSYAPSLEKYLALALLDIDYVEIGREVHVDIRGKDRLAKVVETPFYKRRYKK</sequence>
<dbReference type="eggNOG" id="COG0404">
    <property type="taxonomic scope" value="Bacteria"/>
</dbReference>
<dbReference type="GO" id="GO:0008168">
    <property type="term" value="F:methyltransferase activity"/>
    <property type="evidence" value="ECO:0007669"/>
    <property type="project" value="UniProtKB-KW"/>
</dbReference>
<dbReference type="GO" id="GO:0008483">
    <property type="term" value="F:transaminase activity"/>
    <property type="evidence" value="ECO:0007669"/>
    <property type="project" value="UniProtKB-KW"/>
</dbReference>
<keyword evidence="11" id="KW-0489">Methyltransferase</keyword>
<evidence type="ECO:0000256" key="3">
    <source>
        <dbReference type="ARBA" id="ARBA00022576"/>
    </source>
</evidence>
<dbReference type="STRING" id="592015.HMPREF1705_04393"/>
<dbReference type="PIRSF" id="PIRSF006487">
    <property type="entry name" value="GcvT"/>
    <property type="match status" value="1"/>
</dbReference>
<dbReference type="InterPro" id="IPR027266">
    <property type="entry name" value="TrmE/GcvT-like"/>
</dbReference>
<dbReference type="Gene3D" id="4.10.1250.10">
    <property type="entry name" value="Aminomethyltransferase fragment"/>
    <property type="match status" value="1"/>
</dbReference>
<dbReference type="GO" id="GO:0005829">
    <property type="term" value="C:cytosol"/>
    <property type="evidence" value="ECO:0007669"/>
    <property type="project" value="TreeGrafter"/>
</dbReference>
<dbReference type="HAMAP" id="MF_00259">
    <property type="entry name" value="GcvT"/>
    <property type="match status" value="1"/>
</dbReference>
<dbReference type="Gene3D" id="3.30.1360.120">
    <property type="entry name" value="Probable tRNA modification gtpase trme, domain 1"/>
    <property type="match status" value="1"/>
</dbReference>
<dbReference type="InterPro" id="IPR013977">
    <property type="entry name" value="GcvT_C"/>
</dbReference>
<feature type="domain" description="GCVT N-terminal" evidence="9">
    <location>
        <begin position="16"/>
        <end position="273"/>
    </location>
</feature>
<dbReference type="FunFam" id="4.10.1250.10:FF:000001">
    <property type="entry name" value="Aminomethyltransferase"/>
    <property type="match status" value="1"/>
</dbReference>
<dbReference type="EMBL" id="ACJX03000001">
    <property type="protein sequence ID" value="KRT35129.1"/>
    <property type="molecule type" value="Genomic_DNA"/>
</dbReference>
<evidence type="ECO:0000256" key="7">
    <source>
        <dbReference type="HAMAP-Rule" id="MF_00259"/>
    </source>
</evidence>
<dbReference type="GO" id="GO:0019464">
    <property type="term" value="P:glycine decarboxylation via glycine cleavage system"/>
    <property type="evidence" value="ECO:0007669"/>
    <property type="project" value="UniProtKB-UniRule"/>
</dbReference>
<dbReference type="Gene3D" id="3.30.70.1400">
    <property type="entry name" value="Aminomethyltransferase beta-barrel domains"/>
    <property type="match status" value="1"/>
</dbReference>
<dbReference type="GO" id="GO:0032259">
    <property type="term" value="P:methylation"/>
    <property type="evidence" value="ECO:0007669"/>
    <property type="project" value="UniProtKB-KW"/>
</dbReference>
<protein>
    <recommendedName>
        <fullName evidence="2 7">Aminomethyltransferase</fullName>
        <ecNumber evidence="2 7">2.1.2.10</ecNumber>
    </recommendedName>
    <alternativeName>
        <fullName evidence="5 7">Glycine cleavage system T protein</fullName>
    </alternativeName>
</protein>
<accession>A0A0T5X9V8</accession>
<gene>
    <name evidence="7" type="primary">gcvT</name>
    <name evidence="11" type="ORF">HMPREF1705_04393</name>
</gene>
<dbReference type="GO" id="GO:0004047">
    <property type="term" value="F:aminomethyltransferase activity"/>
    <property type="evidence" value="ECO:0007669"/>
    <property type="project" value="UniProtKB-UniRule"/>
</dbReference>
<name>A0A0T5X9V8_9BACT</name>
<organism evidence="11 12">
    <name type="scientific">Acetomicrobium hydrogeniformans ATCC BAA-1850</name>
    <dbReference type="NCBI Taxonomy" id="592015"/>
    <lineage>
        <taxon>Bacteria</taxon>
        <taxon>Thermotogati</taxon>
        <taxon>Synergistota</taxon>
        <taxon>Synergistia</taxon>
        <taxon>Synergistales</taxon>
        <taxon>Acetomicrobiaceae</taxon>
        <taxon>Acetomicrobium</taxon>
    </lineage>
</organism>
<reference evidence="12" key="1">
    <citation type="submission" date="2012-09" db="EMBL/GenBank/DDBJ databases">
        <authorList>
            <person name="Weinstock G."/>
            <person name="Sodergren E."/>
            <person name="Clifton S."/>
            <person name="Fulton L."/>
            <person name="Fulton B."/>
            <person name="Courtney L."/>
            <person name="Fronick C."/>
            <person name="Harrison M."/>
            <person name="Strong C."/>
            <person name="Farmer C."/>
            <person name="Delehaunty K."/>
            <person name="Markovic C."/>
            <person name="Hall O."/>
            <person name="Minx P."/>
            <person name="Tomlinson C."/>
            <person name="Mitreva M."/>
            <person name="Nelson J."/>
            <person name="Hou S."/>
            <person name="Wollam A."/>
            <person name="Pepin K.H."/>
            <person name="Johnson M."/>
            <person name="Bhonagiri V."/>
            <person name="Nash W.E."/>
            <person name="Suruliraj S."/>
            <person name="Warren W."/>
            <person name="Chinwalla A."/>
            <person name="Mardis E.R."/>
            <person name="Wilson R.K."/>
        </authorList>
    </citation>
    <scope>NUCLEOTIDE SEQUENCE [LARGE SCALE GENOMIC DNA]</scope>
    <source>
        <strain evidence="12">OS1</strain>
    </source>
</reference>
<dbReference type="Gene3D" id="2.40.30.110">
    <property type="entry name" value="Aminomethyltransferase beta-barrel domains"/>
    <property type="match status" value="1"/>
</dbReference>
<dbReference type="InterPro" id="IPR006222">
    <property type="entry name" value="GCVT_N"/>
</dbReference>
<evidence type="ECO:0000259" key="9">
    <source>
        <dbReference type="Pfam" id="PF01571"/>
    </source>
</evidence>
<dbReference type="Proteomes" id="UP000005273">
    <property type="component" value="Unassembled WGS sequence"/>
</dbReference>
<keyword evidence="12" id="KW-1185">Reference proteome</keyword>
<evidence type="ECO:0000313" key="11">
    <source>
        <dbReference type="EMBL" id="KRT35129.1"/>
    </source>
</evidence>
<evidence type="ECO:0000256" key="1">
    <source>
        <dbReference type="ARBA" id="ARBA00008609"/>
    </source>
</evidence>
<comment type="catalytic activity">
    <reaction evidence="6 7">
        <text>N(6)-[(R)-S(8)-aminomethyldihydrolipoyl]-L-lysyl-[protein] + (6S)-5,6,7,8-tetrahydrofolate = N(6)-[(R)-dihydrolipoyl]-L-lysyl-[protein] + (6R)-5,10-methylene-5,6,7,8-tetrahydrofolate + NH4(+)</text>
        <dbReference type="Rhea" id="RHEA:16945"/>
        <dbReference type="Rhea" id="RHEA-COMP:10475"/>
        <dbReference type="Rhea" id="RHEA-COMP:10492"/>
        <dbReference type="ChEBI" id="CHEBI:15636"/>
        <dbReference type="ChEBI" id="CHEBI:28938"/>
        <dbReference type="ChEBI" id="CHEBI:57453"/>
        <dbReference type="ChEBI" id="CHEBI:83100"/>
        <dbReference type="ChEBI" id="CHEBI:83143"/>
        <dbReference type="EC" id="2.1.2.10"/>
    </reaction>
</comment>
<comment type="similarity">
    <text evidence="1 7">Belongs to the GcvT family.</text>
</comment>
<dbReference type="NCBIfam" id="NF001567">
    <property type="entry name" value="PRK00389.1"/>
    <property type="match status" value="1"/>
</dbReference>
<dbReference type="AlphaFoldDB" id="A0A0T5X9V8"/>
<dbReference type="PANTHER" id="PTHR43757">
    <property type="entry name" value="AMINOMETHYLTRANSFERASE"/>
    <property type="match status" value="1"/>
</dbReference>
<feature type="domain" description="Aminomethyltransferase C-terminal" evidence="10">
    <location>
        <begin position="292"/>
        <end position="370"/>
    </location>
</feature>
<evidence type="ECO:0000256" key="8">
    <source>
        <dbReference type="PIRSR" id="PIRSR006487-1"/>
    </source>
</evidence>
<dbReference type="Pfam" id="PF08669">
    <property type="entry name" value="GCV_T_C"/>
    <property type="match status" value="1"/>
</dbReference>
<dbReference type="FunFam" id="2.40.30.110:FF:000003">
    <property type="entry name" value="Aminomethyltransferase"/>
    <property type="match status" value="1"/>
</dbReference>
<dbReference type="PANTHER" id="PTHR43757:SF2">
    <property type="entry name" value="AMINOMETHYLTRANSFERASE, MITOCHONDRIAL"/>
    <property type="match status" value="1"/>
</dbReference>
<evidence type="ECO:0000259" key="10">
    <source>
        <dbReference type="Pfam" id="PF08669"/>
    </source>
</evidence>
<keyword evidence="3 7" id="KW-0032">Aminotransferase</keyword>
<evidence type="ECO:0000313" key="12">
    <source>
        <dbReference type="Proteomes" id="UP000005273"/>
    </source>
</evidence>
<dbReference type="SUPFAM" id="SSF103025">
    <property type="entry name" value="Folate-binding domain"/>
    <property type="match status" value="1"/>
</dbReference>
<feature type="binding site" evidence="8">
    <location>
        <position position="206"/>
    </location>
    <ligand>
        <name>substrate</name>
    </ligand>
</feature>
<dbReference type="EC" id="2.1.2.10" evidence="2 7"/>
<evidence type="ECO:0000256" key="2">
    <source>
        <dbReference type="ARBA" id="ARBA00012616"/>
    </source>
</evidence>
<comment type="subunit">
    <text evidence="7">The glycine cleavage system is composed of four proteins: P, T, L and H.</text>
</comment>